<name>A0AAV4QUT9_9ARAC</name>
<evidence type="ECO:0000313" key="1">
    <source>
        <dbReference type="EMBL" id="GIY11861.1"/>
    </source>
</evidence>
<reference evidence="1 2" key="1">
    <citation type="submission" date="2021-06" db="EMBL/GenBank/DDBJ databases">
        <title>Caerostris darwini draft genome.</title>
        <authorList>
            <person name="Kono N."/>
            <person name="Arakawa K."/>
        </authorList>
    </citation>
    <scope>NUCLEOTIDE SEQUENCE [LARGE SCALE GENOMIC DNA]</scope>
</reference>
<sequence>MSASQRVHEPRAVKEDNGDINFSQIGEDYFFHNLVLAQRNLLDSSHLCGKRLPNLLLTCSLPDDFFNLSTPPPVTCFCIKRLRNQGVLPPVHPAP</sequence>
<dbReference type="AlphaFoldDB" id="A0AAV4QUT9"/>
<gene>
    <name evidence="1" type="ORF">CDAR_29701</name>
</gene>
<organism evidence="1 2">
    <name type="scientific">Caerostris darwini</name>
    <dbReference type="NCBI Taxonomy" id="1538125"/>
    <lineage>
        <taxon>Eukaryota</taxon>
        <taxon>Metazoa</taxon>
        <taxon>Ecdysozoa</taxon>
        <taxon>Arthropoda</taxon>
        <taxon>Chelicerata</taxon>
        <taxon>Arachnida</taxon>
        <taxon>Araneae</taxon>
        <taxon>Araneomorphae</taxon>
        <taxon>Entelegynae</taxon>
        <taxon>Araneoidea</taxon>
        <taxon>Araneidae</taxon>
        <taxon>Caerostris</taxon>
    </lineage>
</organism>
<comment type="caution">
    <text evidence="1">The sequence shown here is derived from an EMBL/GenBank/DDBJ whole genome shotgun (WGS) entry which is preliminary data.</text>
</comment>
<evidence type="ECO:0000313" key="2">
    <source>
        <dbReference type="Proteomes" id="UP001054837"/>
    </source>
</evidence>
<keyword evidence="2" id="KW-1185">Reference proteome</keyword>
<protein>
    <submittedName>
        <fullName evidence="1">Uncharacterized protein</fullName>
    </submittedName>
</protein>
<dbReference type="EMBL" id="BPLQ01004971">
    <property type="protein sequence ID" value="GIY11861.1"/>
    <property type="molecule type" value="Genomic_DNA"/>
</dbReference>
<dbReference type="Proteomes" id="UP001054837">
    <property type="component" value="Unassembled WGS sequence"/>
</dbReference>
<proteinExistence type="predicted"/>
<accession>A0AAV4QUT9</accession>